<reference evidence="7 8" key="2">
    <citation type="journal article" date="2008" name="Bioinformatics">
        <title>Assembly reconciliation.</title>
        <authorList>
            <person name="Zimin A.V."/>
            <person name="Smith D.R."/>
            <person name="Sutton G."/>
            <person name="Yorke J.A."/>
        </authorList>
    </citation>
    <scope>NUCLEOTIDE SEQUENCE [LARGE SCALE GENOMIC DNA]</scope>
    <source>
        <strain evidence="7 8">TSC#14021-0224.01</strain>
    </source>
</reference>
<dbReference type="GO" id="GO:0046982">
    <property type="term" value="F:protein heterodimerization activity"/>
    <property type="evidence" value="ECO:0007669"/>
    <property type="project" value="InterPro"/>
</dbReference>
<evidence type="ECO:0000256" key="2">
    <source>
        <dbReference type="ARBA" id="ARBA00007688"/>
    </source>
</evidence>
<dbReference type="SUPFAM" id="SSF47113">
    <property type="entry name" value="Histone-fold"/>
    <property type="match status" value="1"/>
</dbReference>
<dbReference type="GO" id="GO:0051123">
    <property type="term" value="P:RNA polymerase II preinitiation complex assembly"/>
    <property type="evidence" value="ECO:0007669"/>
    <property type="project" value="TreeGrafter"/>
</dbReference>
<dbReference type="GO" id="GO:0000124">
    <property type="term" value="C:SAGA complex"/>
    <property type="evidence" value="ECO:0007669"/>
    <property type="project" value="InterPro"/>
</dbReference>
<dbReference type="GO" id="GO:0007141">
    <property type="term" value="P:male meiosis I"/>
    <property type="evidence" value="ECO:0007669"/>
    <property type="project" value="EnsemblMetazoa"/>
</dbReference>
<comment type="subcellular location">
    <subcellularLocation>
        <location evidence="1">Nucleus</location>
    </subcellularLocation>
</comment>
<dbReference type="KEGG" id="der:6552810"/>
<dbReference type="InterPro" id="IPR046344">
    <property type="entry name" value="TAF6_C_sf"/>
</dbReference>
<gene>
    <name evidence="7" type="primary">Dere\GG10968</name>
    <name evidence="7" type="ORF">Dere_GG10968</name>
</gene>
<dbReference type="GO" id="GO:0048515">
    <property type="term" value="P:spermatid differentiation"/>
    <property type="evidence" value="ECO:0007669"/>
    <property type="project" value="EnsemblMetazoa"/>
</dbReference>
<dbReference type="PhylomeDB" id="B3P2E9"/>
<dbReference type="GO" id="GO:0016251">
    <property type="term" value="F:RNA polymerase II general transcription initiation factor activity"/>
    <property type="evidence" value="ECO:0007669"/>
    <property type="project" value="InterPro"/>
</dbReference>
<evidence type="ECO:0000256" key="5">
    <source>
        <dbReference type="ARBA" id="ARBA00023242"/>
    </source>
</evidence>
<evidence type="ECO:0000256" key="4">
    <source>
        <dbReference type="ARBA" id="ARBA00023163"/>
    </source>
</evidence>
<evidence type="ECO:0000256" key="1">
    <source>
        <dbReference type="ARBA" id="ARBA00004123"/>
    </source>
</evidence>
<dbReference type="Gene3D" id="1.25.40.770">
    <property type="entry name" value="TAF6, C-terminal HEAT repeat domain"/>
    <property type="match status" value="1"/>
</dbReference>
<dbReference type="CDD" id="cd08050">
    <property type="entry name" value="TAF6C"/>
    <property type="match status" value="1"/>
</dbReference>
<protein>
    <submittedName>
        <fullName evidence="7">GG10968</fullName>
    </submittedName>
</protein>
<evidence type="ECO:0000313" key="8">
    <source>
        <dbReference type="Proteomes" id="UP000008711"/>
    </source>
</evidence>
<dbReference type="InterPro" id="IPR011442">
    <property type="entry name" value="TAF6_C"/>
</dbReference>
<evidence type="ECO:0000259" key="6">
    <source>
        <dbReference type="Pfam" id="PF07571"/>
    </source>
</evidence>
<keyword evidence="4" id="KW-0804">Transcription</keyword>
<dbReference type="PANTHER" id="PTHR10221">
    <property type="entry name" value="TRANSCRIPTION INITIATION FACTOR TFIID SUBUNIT 6"/>
    <property type="match status" value="1"/>
</dbReference>
<dbReference type="Pfam" id="PF07571">
    <property type="entry name" value="TAF6_C"/>
    <property type="match status" value="1"/>
</dbReference>
<dbReference type="EMBL" id="CH954181">
    <property type="protein sequence ID" value="EDV47899.1"/>
    <property type="molecule type" value="Genomic_DNA"/>
</dbReference>
<dbReference type="GO" id="GO:0005730">
    <property type="term" value="C:nucleolus"/>
    <property type="evidence" value="ECO:0007669"/>
    <property type="project" value="EnsemblMetazoa"/>
</dbReference>
<dbReference type="PANTHER" id="PTHR10221:SF9">
    <property type="entry name" value="TRANSCRIPTION INITIATION FACTOR TFIID SUBUNIT 6"/>
    <property type="match status" value="1"/>
</dbReference>
<reference evidence="7 8" key="1">
    <citation type="journal article" date="2007" name="Nature">
        <title>Evolution of genes and genomes on the Drosophila phylogeny.</title>
        <authorList>
            <consortium name="Drosophila 12 Genomes Consortium"/>
            <person name="Clark A.G."/>
            <person name="Eisen M.B."/>
            <person name="Smith D.R."/>
            <person name="Bergman C.M."/>
            <person name="Oliver B."/>
            <person name="Markow T.A."/>
            <person name="Kaufman T.C."/>
            <person name="Kellis M."/>
            <person name="Gelbart W."/>
            <person name="Iyer V.N."/>
            <person name="Pollard D.A."/>
            <person name="Sackton T.B."/>
            <person name="Larracuente A.M."/>
            <person name="Singh N.D."/>
            <person name="Abad J.P."/>
            <person name="Abt D.N."/>
            <person name="Adryan B."/>
            <person name="Aguade M."/>
            <person name="Akashi H."/>
            <person name="Anderson W.W."/>
            <person name="Aquadro C.F."/>
            <person name="Ardell D.H."/>
            <person name="Arguello R."/>
            <person name="Artieri C.G."/>
            <person name="Barbash D.A."/>
            <person name="Barker D."/>
            <person name="Barsanti P."/>
            <person name="Batterham P."/>
            <person name="Batzoglou S."/>
            <person name="Begun D."/>
            <person name="Bhutkar A."/>
            <person name="Blanco E."/>
            <person name="Bosak S.A."/>
            <person name="Bradley R.K."/>
            <person name="Brand A.D."/>
            <person name="Brent M.R."/>
            <person name="Brooks A.N."/>
            <person name="Brown R.H."/>
            <person name="Butlin R.K."/>
            <person name="Caggese C."/>
            <person name="Calvi B.R."/>
            <person name="Bernardo de Carvalho A."/>
            <person name="Caspi A."/>
            <person name="Castrezana S."/>
            <person name="Celniker S.E."/>
            <person name="Chang J.L."/>
            <person name="Chapple C."/>
            <person name="Chatterji S."/>
            <person name="Chinwalla A."/>
            <person name="Civetta A."/>
            <person name="Clifton S.W."/>
            <person name="Comeron J.M."/>
            <person name="Costello J.C."/>
            <person name="Coyne J.A."/>
            <person name="Daub J."/>
            <person name="David R.G."/>
            <person name="Delcher A.L."/>
            <person name="Delehaunty K."/>
            <person name="Do C.B."/>
            <person name="Ebling H."/>
            <person name="Edwards K."/>
            <person name="Eickbush T."/>
            <person name="Evans J.D."/>
            <person name="Filipski A."/>
            <person name="Findeiss S."/>
            <person name="Freyhult E."/>
            <person name="Fulton L."/>
            <person name="Fulton R."/>
            <person name="Garcia A.C."/>
            <person name="Gardiner A."/>
            <person name="Garfield D.A."/>
            <person name="Garvin B.E."/>
            <person name="Gibson G."/>
            <person name="Gilbert D."/>
            <person name="Gnerre S."/>
            <person name="Godfrey J."/>
            <person name="Good R."/>
            <person name="Gotea V."/>
            <person name="Gravely B."/>
            <person name="Greenberg A.J."/>
            <person name="Griffiths-Jones S."/>
            <person name="Gross S."/>
            <person name="Guigo R."/>
            <person name="Gustafson E.A."/>
            <person name="Haerty W."/>
            <person name="Hahn M.W."/>
            <person name="Halligan D.L."/>
            <person name="Halpern A.L."/>
            <person name="Halter G.M."/>
            <person name="Han M.V."/>
            <person name="Heger A."/>
            <person name="Hillier L."/>
            <person name="Hinrichs A.S."/>
            <person name="Holmes I."/>
            <person name="Hoskins R.A."/>
            <person name="Hubisz M.J."/>
            <person name="Hultmark D."/>
            <person name="Huntley M.A."/>
            <person name="Jaffe D.B."/>
            <person name="Jagadeeshan S."/>
            <person name="Jeck W.R."/>
            <person name="Johnson J."/>
            <person name="Jones C.D."/>
            <person name="Jordan W.C."/>
            <person name="Karpen G.H."/>
            <person name="Kataoka E."/>
            <person name="Keightley P.D."/>
            <person name="Kheradpour P."/>
            <person name="Kirkness E.F."/>
            <person name="Koerich L.B."/>
            <person name="Kristiansen K."/>
            <person name="Kudrna D."/>
            <person name="Kulathinal R.J."/>
            <person name="Kumar S."/>
            <person name="Kwok R."/>
            <person name="Lander E."/>
            <person name="Langley C.H."/>
            <person name="Lapoint R."/>
            <person name="Lazzaro B.P."/>
            <person name="Lee S.J."/>
            <person name="Levesque L."/>
            <person name="Li R."/>
            <person name="Lin C.F."/>
            <person name="Lin M.F."/>
            <person name="Lindblad-Toh K."/>
            <person name="Llopart A."/>
            <person name="Long M."/>
            <person name="Low L."/>
            <person name="Lozovsky E."/>
            <person name="Lu J."/>
            <person name="Luo M."/>
            <person name="Machado C.A."/>
            <person name="Makalowski W."/>
            <person name="Marzo M."/>
            <person name="Matsuda M."/>
            <person name="Matzkin L."/>
            <person name="McAllister B."/>
            <person name="McBride C.S."/>
            <person name="McKernan B."/>
            <person name="McKernan K."/>
            <person name="Mendez-Lago M."/>
            <person name="Minx P."/>
            <person name="Mollenhauer M.U."/>
            <person name="Montooth K."/>
            <person name="Mount S.M."/>
            <person name="Mu X."/>
            <person name="Myers E."/>
            <person name="Negre B."/>
            <person name="Newfeld S."/>
            <person name="Nielsen R."/>
            <person name="Noor M.A."/>
            <person name="O'Grady P."/>
            <person name="Pachter L."/>
            <person name="Papaceit M."/>
            <person name="Parisi M.J."/>
            <person name="Parisi M."/>
            <person name="Parts L."/>
            <person name="Pedersen J.S."/>
            <person name="Pesole G."/>
            <person name="Phillippy A.M."/>
            <person name="Ponting C.P."/>
            <person name="Pop M."/>
            <person name="Porcelli D."/>
            <person name="Powell J.R."/>
            <person name="Prohaska S."/>
            <person name="Pruitt K."/>
            <person name="Puig M."/>
            <person name="Quesneville H."/>
            <person name="Ram K.R."/>
            <person name="Rand D."/>
            <person name="Rasmussen M.D."/>
            <person name="Reed L.K."/>
            <person name="Reenan R."/>
            <person name="Reily A."/>
            <person name="Remington K.A."/>
            <person name="Rieger T.T."/>
            <person name="Ritchie M.G."/>
            <person name="Robin C."/>
            <person name="Rogers Y.H."/>
            <person name="Rohde C."/>
            <person name="Rozas J."/>
            <person name="Rubenfield M.J."/>
            <person name="Ruiz A."/>
            <person name="Russo S."/>
            <person name="Salzberg S.L."/>
            <person name="Sanchez-Gracia A."/>
            <person name="Saranga D.J."/>
            <person name="Sato H."/>
            <person name="Schaeffer S.W."/>
            <person name="Schatz M.C."/>
            <person name="Schlenke T."/>
            <person name="Schwartz R."/>
            <person name="Segarra C."/>
            <person name="Singh R.S."/>
            <person name="Sirot L."/>
            <person name="Sirota M."/>
            <person name="Sisneros N.B."/>
            <person name="Smith C.D."/>
            <person name="Smith T.F."/>
            <person name="Spieth J."/>
            <person name="Stage D.E."/>
            <person name="Stark A."/>
            <person name="Stephan W."/>
            <person name="Strausberg R.L."/>
            <person name="Strempel S."/>
            <person name="Sturgill D."/>
            <person name="Sutton G."/>
            <person name="Sutton G.G."/>
            <person name="Tao W."/>
            <person name="Teichmann S."/>
            <person name="Tobari Y.N."/>
            <person name="Tomimura Y."/>
            <person name="Tsolas J.M."/>
            <person name="Valente V.L."/>
            <person name="Venter E."/>
            <person name="Venter J.C."/>
            <person name="Vicario S."/>
            <person name="Vieira F.G."/>
            <person name="Vilella A.J."/>
            <person name="Villasante A."/>
            <person name="Walenz B."/>
            <person name="Wang J."/>
            <person name="Wasserman M."/>
            <person name="Watts T."/>
            <person name="Wilson D."/>
            <person name="Wilson R.K."/>
            <person name="Wing R.A."/>
            <person name="Wolfner M.F."/>
            <person name="Wong A."/>
            <person name="Wong G.K."/>
            <person name="Wu C.I."/>
            <person name="Wu G."/>
            <person name="Yamamoto D."/>
            <person name="Yang H.P."/>
            <person name="Yang S.P."/>
            <person name="Yorke J.A."/>
            <person name="Yoshida K."/>
            <person name="Zdobnov E."/>
            <person name="Zhang P."/>
            <person name="Zhang Y."/>
            <person name="Zimin A.V."/>
            <person name="Baldwin J."/>
            <person name="Abdouelleil A."/>
            <person name="Abdulkadir J."/>
            <person name="Abebe A."/>
            <person name="Abera B."/>
            <person name="Abreu J."/>
            <person name="Acer S.C."/>
            <person name="Aftuck L."/>
            <person name="Alexander A."/>
            <person name="An P."/>
            <person name="Anderson E."/>
            <person name="Anderson S."/>
            <person name="Arachi H."/>
            <person name="Azer M."/>
            <person name="Bachantsang P."/>
            <person name="Barry A."/>
            <person name="Bayul T."/>
            <person name="Berlin A."/>
            <person name="Bessette D."/>
            <person name="Bloom T."/>
            <person name="Blye J."/>
            <person name="Boguslavskiy L."/>
            <person name="Bonnet C."/>
            <person name="Boukhgalter B."/>
            <person name="Bourzgui I."/>
            <person name="Brown A."/>
            <person name="Cahill P."/>
            <person name="Channer S."/>
            <person name="Cheshatsang Y."/>
            <person name="Chuda L."/>
            <person name="Citroen M."/>
            <person name="Collymore A."/>
            <person name="Cooke P."/>
            <person name="Costello M."/>
            <person name="D'Aco K."/>
            <person name="Daza R."/>
            <person name="De Haan G."/>
            <person name="DeGray S."/>
            <person name="DeMaso C."/>
            <person name="Dhargay N."/>
            <person name="Dooley K."/>
            <person name="Dooley E."/>
            <person name="Doricent M."/>
            <person name="Dorje P."/>
            <person name="Dorjee K."/>
            <person name="Dupes A."/>
            <person name="Elong R."/>
            <person name="Falk J."/>
            <person name="Farina A."/>
            <person name="Faro S."/>
            <person name="Ferguson D."/>
            <person name="Fisher S."/>
            <person name="Foley C.D."/>
            <person name="Franke A."/>
            <person name="Friedrich D."/>
            <person name="Gadbois L."/>
            <person name="Gearin G."/>
            <person name="Gearin C.R."/>
            <person name="Giannoukos G."/>
            <person name="Goode T."/>
            <person name="Graham J."/>
            <person name="Grandbois E."/>
            <person name="Grewal S."/>
            <person name="Gyaltsen K."/>
            <person name="Hafez N."/>
            <person name="Hagos B."/>
            <person name="Hall J."/>
            <person name="Henson C."/>
            <person name="Hollinger A."/>
            <person name="Honan T."/>
            <person name="Huard M.D."/>
            <person name="Hughes L."/>
            <person name="Hurhula B."/>
            <person name="Husby M.E."/>
            <person name="Kamat A."/>
            <person name="Kanga B."/>
            <person name="Kashin S."/>
            <person name="Khazanovich D."/>
            <person name="Kisner P."/>
            <person name="Lance K."/>
            <person name="Lara M."/>
            <person name="Lee W."/>
            <person name="Lennon N."/>
            <person name="Letendre F."/>
            <person name="LeVine R."/>
            <person name="Lipovsky A."/>
            <person name="Liu X."/>
            <person name="Liu J."/>
            <person name="Liu S."/>
            <person name="Lokyitsang T."/>
            <person name="Lokyitsang Y."/>
            <person name="Lubonja R."/>
            <person name="Lui A."/>
            <person name="MacDonald P."/>
            <person name="Magnisalis V."/>
            <person name="Maru K."/>
            <person name="Matthews C."/>
            <person name="McCusker W."/>
            <person name="McDonough S."/>
            <person name="Mehta T."/>
            <person name="Meldrim J."/>
            <person name="Meneus L."/>
            <person name="Mihai O."/>
            <person name="Mihalev A."/>
            <person name="Mihova T."/>
            <person name="Mittelman R."/>
            <person name="Mlenga V."/>
            <person name="Montmayeur A."/>
            <person name="Mulrain L."/>
            <person name="Navidi A."/>
            <person name="Naylor J."/>
            <person name="Negash T."/>
            <person name="Nguyen T."/>
            <person name="Nguyen N."/>
            <person name="Nicol R."/>
            <person name="Norbu C."/>
            <person name="Norbu N."/>
            <person name="Novod N."/>
            <person name="O'Neill B."/>
            <person name="Osman S."/>
            <person name="Markiewicz E."/>
            <person name="Oyono O.L."/>
            <person name="Patti C."/>
            <person name="Phunkhang P."/>
            <person name="Pierre F."/>
            <person name="Priest M."/>
            <person name="Raghuraman S."/>
            <person name="Rege F."/>
            <person name="Reyes R."/>
            <person name="Rise C."/>
            <person name="Rogov P."/>
            <person name="Ross K."/>
            <person name="Ryan E."/>
            <person name="Settipalli S."/>
            <person name="Shea T."/>
            <person name="Sherpa N."/>
            <person name="Shi L."/>
            <person name="Shih D."/>
            <person name="Sparrow T."/>
            <person name="Spaulding J."/>
            <person name="Stalker J."/>
            <person name="Stange-Thomann N."/>
            <person name="Stavropoulos S."/>
            <person name="Stone C."/>
            <person name="Strader C."/>
            <person name="Tesfaye S."/>
            <person name="Thomson T."/>
            <person name="Thoulutsang Y."/>
            <person name="Thoulutsang D."/>
            <person name="Topham K."/>
            <person name="Topping I."/>
            <person name="Tsamla T."/>
            <person name="Vassiliev H."/>
            <person name="Vo A."/>
            <person name="Wangchuk T."/>
            <person name="Wangdi T."/>
            <person name="Weiand M."/>
            <person name="Wilkinson J."/>
            <person name="Wilson A."/>
            <person name="Yadav S."/>
            <person name="Young G."/>
            <person name="Yu Q."/>
            <person name="Zembek L."/>
            <person name="Zhong D."/>
            <person name="Zimmer A."/>
            <person name="Zwirko Z."/>
            <person name="Jaffe D.B."/>
            <person name="Alvarez P."/>
            <person name="Brockman W."/>
            <person name="Butler J."/>
            <person name="Chin C."/>
            <person name="Gnerre S."/>
            <person name="Grabherr M."/>
            <person name="Kleber M."/>
            <person name="Mauceli E."/>
            <person name="MacCallum I."/>
        </authorList>
    </citation>
    <scope>NUCLEOTIDE SEQUENCE [LARGE SCALE GENOMIC DNA]</scope>
    <source>
        <strain evidence="7 8">TSC#14021-0224.01</strain>
    </source>
</reference>
<dbReference type="InterPro" id="IPR009072">
    <property type="entry name" value="Histone-fold"/>
</dbReference>
<dbReference type="eggNOG" id="KOG2549">
    <property type="taxonomic scope" value="Eukaryota"/>
</dbReference>
<dbReference type="HOGENOM" id="CLU_035939_0_0_1"/>
<sequence length="570" mass="63235">MPDKEESFSKKSLSLRSLSAISLHKTGQRLDDGVAEWLSLNIKEDIKNLLNEAGKYMRRIRERRLNLSHIQHAVRMDDNLCPDIFFRLIHCDDCTRPLAENVPRTVGEAVTTENEDKPLDVVPDSAPEISLEPAPVHSGWLKVEQVLLNPWKSYPLTKEQQSFFELVTEACMGISESRRQRALQTLSTDPSLEVLLPRLITFIADAVAINVTQQNLSLLLYLMRMVRAVLGNHRFSLLQYLHLLLPAVLSCLLAKQVCASPDVEDHWALREYSGNIMAHIGRQFNAADNSILPRVIGQVLILVYKKALLMKPLTTVFGAVIGLGKMGNYAVRACIVPQLKYLSEHIQPHMTASNGSSSSSLDKQAAKYIRHRVVKMCTPVLMSLHQPPDLPEQYLDKYGSLGPPLSDSVIVTRMKLQAVAAAKAEAEVALRKMAAEHHYSRVAGARHVGSNGLIPGSQLPSNGVRHTSQASQSILSMNGQTVNTPTKIPCNPMLQYQKQAIVSKPSDFVVPQSVQFRNVVIPPTSQRSISPSRNGIVLKPNNVCVIPPFINGFVPTPCNNGRMSINYLLQ</sequence>
<keyword evidence="3" id="KW-0805">Transcription regulation</keyword>
<dbReference type="GO" id="GO:0005669">
    <property type="term" value="C:transcription factor TFIID complex"/>
    <property type="evidence" value="ECO:0007669"/>
    <property type="project" value="InterPro"/>
</dbReference>
<keyword evidence="8" id="KW-1185">Reference proteome</keyword>
<dbReference type="GO" id="GO:0003713">
    <property type="term" value="F:transcription coactivator activity"/>
    <property type="evidence" value="ECO:0007669"/>
    <property type="project" value="TreeGrafter"/>
</dbReference>
<comment type="similarity">
    <text evidence="2">Belongs to the TAF6 family.</text>
</comment>
<dbReference type="Proteomes" id="UP000008711">
    <property type="component" value="Unassembled WGS sequence"/>
</dbReference>
<keyword evidence="5" id="KW-0539">Nucleus</keyword>
<dbReference type="GO" id="GO:0001673">
    <property type="term" value="C:male germ cell nucleus"/>
    <property type="evidence" value="ECO:0007669"/>
    <property type="project" value="EnsemblMetazoa"/>
</dbReference>
<feature type="domain" description="TAF6 C-terminal HEAT repeat" evidence="6">
    <location>
        <begin position="155"/>
        <end position="340"/>
    </location>
</feature>
<proteinExistence type="inferred from homology"/>
<dbReference type="OMA" id="KYIRHRV"/>
<accession>B3P2E9</accession>
<dbReference type="GO" id="GO:0046695">
    <property type="term" value="C:SLIK (SAGA-like) complex"/>
    <property type="evidence" value="ECO:0007669"/>
    <property type="project" value="InterPro"/>
</dbReference>
<dbReference type="AlphaFoldDB" id="B3P2E9"/>
<name>B3P2E9_DROER</name>
<evidence type="ECO:0000313" key="7">
    <source>
        <dbReference type="EMBL" id="EDV47899.1"/>
    </source>
</evidence>
<dbReference type="InterPro" id="IPR037796">
    <property type="entry name" value="TAF6"/>
</dbReference>
<evidence type="ECO:0000256" key="3">
    <source>
        <dbReference type="ARBA" id="ARBA00023015"/>
    </source>
</evidence>
<organism evidence="7 8">
    <name type="scientific">Drosophila erecta</name>
    <name type="common">Fruit fly</name>
    <dbReference type="NCBI Taxonomy" id="7220"/>
    <lineage>
        <taxon>Eukaryota</taxon>
        <taxon>Metazoa</taxon>
        <taxon>Ecdysozoa</taxon>
        <taxon>Arthropoda</taxon>
        <taxon>Hexapoda</taxon>
        <taxon>Insecta</taxon>
        <taxon>Pterygota</taxon>
        <taxon>Neoptera</taxon>
        <taxon>Endopterygota</taxon>
        <taxon>Diptera</taxon>
        <taxon>Brachycera</taxon>
        <taxon>Muscomorpha</taxon>
        <taxon>Ephydroidea</taxon>
        <taxon>Drosophilidae</taxon>
        <taxon>Drosophila</taxon>
        <taxon>Sophophora</taxon>
    </lineage>
</organism>
<dbReference type="FunFam" id="1.25.40.770:FF:000001">
    <property type="entry name" value="Transcription initiation factor TFIID subunit 6"/>
    <property type="match status" value="1"/>
</dbReference>
<dbReference type="OrthoDB" id="361039at2759"/>